<dbReference type="Pfam" id="PF14559">
    <property type="entry name" value="TPR_19"/>
    <property type="match status" value="1"/>
</dbReference>
<keyword evidence="6" id="KW-0812">Transmembrane</keyword>
<comment type="caution">
    <text evidence="8">The sequence shown here is derived from an EMBL/GenBank/DDBJ whole genome shotgun (WGS) entry which is preliminary data.</text>
</comment>
<dbReference type="Pfam" id="PF00069">
    <property type="entry name" value="Pkinase"/>
    <property type="match status" value="1"/>
</dbReference>
<evidence type="ECO:0000256" key="4">
    <source>
        <dbReference type="ARBA" id="ARBA00022840"/>
    </source>
</evidence>
<organism evidence="8 9">
    <name type="scientific">Hydrocarboniphaga effusa AP103</name>
    <dbReference type="NCBI Taxonomy" id="1172194"/>
    <lineage>
        <taxon>Bacteria</taxon>
        <taxon>Pseudomonadati</taxon>
        <taxon>Pseudomonadota</taxon>
        <taxon>Gammaproteobacteria</taxon>
        <taxon>Nevskiales</taxon>
        <taxon>Nevskiaceae</taxon>
        <taxon>Hydrocarboniphaga</taxon>
    </lineage>
</organism>
<dbReference type="Gene3D" id="1.25.40.10">
    <property type="entry name" value="Tetratricopeptide repeat domain"/>
    <property type="match status" value="2"/>
</dbReference>
<evidence type="ECO:0000313" key="9">
    <source>
        <dbReference type="Proteomes" id="UP000003704"/>
    </source>
</evidence>
<dbReference type="Gene3D" id="1.10.510.10">
    <property type="entry name" value="Transferase(Phosphotransferase) domain 1"/>
    <property type="match status" value="1"/>
</dbReference>
<dbReference type="InterPro" id="IPR019734">
    <property type="entry name" value="TPR_rpt"/>
</dbReference>
<dbReference type="SUPFAM" id="SSF56112">
    <property type="entry name" value="Protein kinase-like (PK-like)"/>
    <property type="match status" value="1"/>
</dbReference>
<accession>I7ZBU7</accession>
<keyword evidence="1" id="KW-0808">Transferase</keyword>
<dbReference type="CDD" id="cd14014">
    <property type="entry name" value="STKc_PknB_like"/>
    <property type="match status" value="1"/>
</dbReference>
<dbReference type="Proteomes" id="UP000003704">
    <property type="component" value="Unassembled WGS sequence"/>
</dbReference>
<keyword evidence="4 5" id="KW-0067">ATP-binding</keyword>
<name>I7ZBU7_9GAMM</name>
<sequence length="822" mass="91132">MTSSSQADSRDWAEVQRLLAELVDLQAAEREAELARRHPSPAIARRVRELLSALDESPDYLEARSAASPESATPAASLAEGTQIGLWRIERLLGRGGMGEVYLAKRADGAFEQRVAIKLVGAHAVAHIGRFHEERRILASLEHPGIARLLDGGVAADGRPYMAMEYVDGLNIVAWCHEHAPDLNTRLQLFGQICNAVRYAHAHLVVHRDLKPRNILVTRDGQVKLLDFGIARLMRTSEDDATAGTHPLLTPDYAAPEQLDGRPVSLATDVYGLGLVLFELLTGVTPWRHSNSNVPTLIRRILDGEIPPPSRIAAQRESAPVPARLLRGDLDAIVLKALRREPASRYETAAQLWSDIERHRQGAPVLARSATTRYLLGRYLRRHRWLVGSTAAILLVTFAGLAAVLWQSRELARERDGARLEADRSRAVTDYVMLMFRNAGEQPGGGPLTAKQVLDTSARRLREQFASQPVLRDDLVEMLGELYLRISDYQGAESLMRSYLEDNPNLDADVAARARASLAQAYLGLGDTARARKLLDEALAHWMLDAPRYRRELFMTRITQSQVERSEGRMEDAINTLTAAEAEGVALYGEAHEETLTIRNSLIIALFQNGRAEEASTKLDQVEKQIQVLDRPDPIVLSLYNSRAQVAFHQKDFVKAEEYFRRSIDLNRSLYGPSANLALVTQNLARLMLTLDRDSEALALFEDALPVARRYTGPTSVLTVRTQQGLVEALIRLGQIERAEPLIAELLTRVENSLGNENALYVGSRKLRSKLLAAAGRYEEARRDYVFVVTAIDKLGPAGAALSTDMPPLKEKIDAGLTGRKP</sequence>
<reference evidence="8 9" key="1">
    <citation type="journal article" date="2012" name="J. Bacteriol.">
        <title>Genome Sequence of n-Alkane-Degrading Hydrocarboniphaga effusa Strain AP103T (ATCC BAA-332T).</title>
        <authorList>
            <person name="Chang H.K."/>
            <person name="Zylstra G.J."/>
            <person name="Chae J.C."/>
        </authorList>
    </citation>
    <scope>NUCLEOTIDE SEQUENCE [LARGE SCALE GENOMIC DNA]</scope>
    <source>
        <strain evidence="8 9">AP103</strain>
    </source>
</reference>
<evidence type="ECO:0000256" key="5">
    <source>
        <dbReference type="PROSITE-ProRule" id="PRU10141"/>
    </source>
</evidence>
<dbReference type="InterPro" id="IPR017441">
    <property type="entry name" value="Protein_kinase_ATP_BS"/>
</dbReference>
<dbReference type="RefSeq" id="WP_007185882.1">
    <property type="nucleotide sequence ID" value="NZ_AKGD01000002.1"/>
</dbReference>
<keyword evidence="6" id="KW-0472">Membrane</keyword>
<protein>
    <recommendedName>
        <fullName evidence="7">Protein kinase domain-containing protein</fullName>
    </recommendedName>
</protein>
<dbReference type="Gene3D" id="3.30.200.20">
    <property type="entry name" value="Phosphorylase Kinase, domain 1"/>
    <property type="match status" value="1"/>
</dbReference>
<dbReference type="SMART" id="SM00220">
    <property type="entry name" value="S_TKc"/>
    <property type="match status" value="1"/>
</dbReference>
<evidence type="ECO:0000313" key="8">
    <source>
        <dbReference type="EMBL" id="EIT69359.1"/>
    </source>
</evidence>
<dbReference type="InterPro" id="IPR008271">
    <property type="entry name" value="Ser/Thr_kinase_AS"/>
</dbReference>
<proteinExistence type="predicted"/>
<feature type="domain" description="Protein kinase" evidence="7">
    <location>
        <begin position="87"/>
        <end position="366"/>
    </location>
</feature>
<dbReference type="PANTHER" id="PTHR43289:SF34">
    <property type="entry name" value="SERINE_THREONINE-PROTEIN KINASE YBDM-RELATED"/>
    <property type="match status" value="1"/>
</dbReference>
<dbReference type="InterPro" id="IPR000719">
    <property type="entry name" value="Prot_kinase_dom"/>
</dbReference>
<keyword evidence="9" id="KW-1185">Reference proteome</keyword>
<dbReference type="SMART" id="SM00028">
    <property type="entry name" value="TPR"/>
    <property type="match status" value="3"/>
</dbReference>
<dbReference type="PROSITE" id="PS00107">
    <property type="entry name" value="PROTEIN_KINASE_ATP"/>
    <property type="match status" value="1"/>
</dbReference>
<dbReference type="STRING" id="1172194.WQQ_29410"/>
<dbReference type="PATRIC" id="fig|1172194.4.peg.2849"/>
<gene>
    <name evidence="8" type="ORF">WQQ_29410</name>
</gene>
<feature type="transmembrane region" description="Helical" evidence="6">
    <location>
        <begin position="385"/>
        <end position="406"/>
    </location>
</feature>
<keyword evidence="2 5" id="KW-0547">Nucleotide-binding</keyword>
<dbReference type="Pfam" id="PF13424">
    <property type="entry name" value="TPR_12"/>
    <property type="match status" value="1"/>
</dbReference>
<evidence type="ECO:0000256" key="6">
    <source>
        <dbReference type="SAM" id="Phobius"/>
    </source>
</evidence>
<dbReference type="SUPFAM" id="SSF48452">
    <property type="entry name" value="TPR-like"/>
    <property type="match status" value="2"/>
</dbReference>
<dbReference type="EMBL" id="AKGD01000002">
    <property type="protein sequence ID" value="EIT69359.1"/>
    <property type="molecule type" value="Genomic_DNA"/>
</dbReference>
<dbReference type="InterPro" id="IPR011990">
    <property type="entry name" value="TPR-like_helical_dom_sf"/>
</dbReference>
<dbReference type="GO" id="GO:0005524">
    <property type="term" value="F:ATP binding"/>
    <property type="evidence" value="ECO:0007669"/>
    <property type="project" value="UniProtKB-UniRule"/>
</dbReference>
<dbReference type="PROSITE" id="PS00108">
    <property type="entry name" value="PROTEIN_KINASE_ST"/>
    <property type="match status" value="1"/>
</dbReference>
<evidence type="ECO:0000256" key="3">
    <source>
        <dbReference type="ARBA" id="ARBA00022777"/>
    </source>
</evidence>
<keyword evidence="6" id="KW-1133">Transmembrane helix</keyword>
<evidence type="ECO:0000256" key="1">
    <source>
        <dbReference type="ARBA" id="ARBA00022679"/>
    </source>
</evidence>
<evidence type="ECO:0000256" key="2">
    <source>
        <dbReference type="ARBA" id="ARBA00022741"/>
    </source>
</evidence>
<dbReference type="PANTHER" id="PTHR43289">
    <property type="entry name" value="MITOGEN-ACTIVATED PROTEIN KINASE KINASE KINASE 20-RELATED"/>
    <property type="match status" value="1"/>
</dbReference>
<evidence type="ECO:0000259" key="7">
    <source>
        <dbReference type="PROSITE" id="PS50011"/>
    </source>
</evidence>
<dbReference type="AlphaFoldDB" id="I7ZBU7"/>
<dbReference type="InterPro" id="IPR011009">
    <property type="entry name" value="Kinase-like_dom_sf"/>
</dbReference>
<feature type="binding site" evidence="5">
    <location>
        <position position="118"/>
    </location>
    <ligand>
        <name>ATP</name>
        <dbReference type="ChEBI" id="CHEBI:30616"/>
    </ligand>
</feature>
<keyword evidence="3" id="KW-0418">Kinase</keyword>
<dbReference type="PROSITE" id="PS50011">
    <property type="entry name" value="PROTEIN_KINASE_DOM"/>
    <property type="match status" value="1"/>
</dbReference>
<dbReference type="GO" id="GO:0004674">
    <property type="term" value="F:protein serine/threonine kinase activity"/>
    <property type="evidence" value="ECO:0007669"/>
    <property type="project" value="TreeGrafter"/>
</dbReference>